<reference evidence="6" key="1">
    <citation type="submission" date="2011-06" db="EMBL/GenBank/DDBJ databases">
        <title>Complete genome sequence of Paenibacillus mucilaginosus KNP414.</title>
        <authorList>
            <person name="Wang J."/>
            <person name="Hu S."/>
            <person name="Hu X."/>
            <person name="Zhang B."/>
            <person name="Dong D."/>
            <person name="Zhang S."/>
            <person name="Zhao K."/>
            <person name="Wu D."/>
        </authorList>
    </citation>
    <scope>NUCLEOTIDE SEQUENCE [LARGE SCALE GENOMIC DNA]</scope>
    <source>
        <strain evidence="6">KNP414</strain>
    </source>
</reference>
<dbReference type="InterPro" id="IPR051274">
    <property type="entry name" value="3-5_Exoribonuclease"/>
</dbReference>
<dbReference type="AlphaFoldDB" id="F8F9Y7"/>
<dbReference type="KEGG" id="pms:KNP414_06666"/>
<dbReference type="GO" id="GO:0000175">
    <property type="term" value="F:3'-5'-RNA exonuclease activity"/>
    <property type="evidence" value="ECO:0007669"/>
    <property type="project" value="InterPro"/>
</dbReference>
<dbReference type="HOGENOM" id="CLU_037266_3_3_9"/>
<protein>
    <recommendedName>
        <fullName evidence="4">Exonuclease domain-containing protein</fullName>
    </recommendedName>
</protein>
<dbReference type="InterPro" id="IPR047201">
    <property type="entry name" value="ERI-1_3'hExo-like"/>
</dbReference>
<evidence type="ECO:0000256" key="1">
    <source>
        <dbReference type="ARBA" id="ARBA00022722"/>
    </source>
</evidence>
<dbReference type="CDD" id="cd06133">
    <property type="entry name" value="ERI-1_3'hExo_like"/>
    <property type="match status" value="1"/>
</dbReference>
<evidence type="ECO:0000313" key="5">
    <source>
        <dbReference type="EMBL" id="AEI45185.1"/>
    </source>
</evidence>
<keyword evidence="2" id="KW-0378">Hydrolase</keyword>
<dbReference type="PANTHER" id="PTHR23044:SF61">
    <property type="entry name" value="3'-5' EXORIBONUCLEASE 1-RELATED"/>
    <property type="match status" value="1"/>
</dbReference>
<keyword evidence="3" id="KW-0269">Exonuclease</keyword>
<dbReference type="SUPFAM" id="SSF53098">
    <property type="entry name" value="Ribonuclease H-like"/>
    <property type="match status" value="1"/>
</dbReference>
<dbReference type="SMART" id="SM00479">
    <property type="entry name" value="EXOIII"/>
    <property type="match status" value="1"/>
</dbReference>
<evidence type="ECO:0000256" key="2">
    <source>
        <dbReference type="ARBA" id="ARBA00022801"/>
    </source>
</evidence>
<dbReference type="PATRIC" id="fig|1036673.3.peg.6215"/>
<name>F8F9Y7_PAEMK</name>
<dbReference type="GO" id="GO:0003676">
    <property type="term" value="F:nucleic acid binding"/>
    <property type="evidence" value="ECO:0007669"/>
    <property type="project" value="InterPro"/>
</dbReference>
<sequence>MQYIIYDLEFTVQRKQHQIAEIIEIGAVRVKETDGTAAIVDTFQTFVKPTKQPTLTPSTVSFTGIKQEDVAGAPQFREAVKAFTEWIGEEDYYLCSWGPDDKMQLLRQTRELQMELDWIRNHNNLQSQYSRMINPEVYKQVGLKRALEIEEIVLQGQQHRALDDAYNTAQVFVKRYSAFTLEKNLASEELLYSTELVYSEGEASHNPFGALAKLLDTGTSS</sequence>
<accession>F8F9Y7</accession>
<evidence type="ECO:0000259" key="4">
    <source>
        <dbReference type="SMART" id="SM00479"/>
    </source>
</evidence>
<gene>
    <name evidence="5" type="ordered locus">KNP414_06666</name>
</gene>
<dbReference type="Pfam" id="PF00929">
    <property type="entry name" value="RNase_T"/>
    <property type="match status" value="1"/>
</dbReference>
<dbReference type="RefSeq" id="WP_013920329.1">
    <property type="nucleotide sequence ID" value="NC_015690.1"/>
</dbReference>
<dbReference type="EMBL" id="CP002869">
    <property type="protein sequence ID" value="AEI45185.1"/>
    <property type="molecule type" value="Genomic_DNA"/>
</dbReference>
<dbReference type="PANTHER" id="PTHR23044">
    <property type="entry name" value="3'-5' EXONUCLEASE ERI1-RELATED"/>
    <property type="match status" value="1"/>
</dbReference>
<dbReference type="Gene3D" id="3.30.420.10">
    <property type="entry name" value="Ribonuclease H-like superfamily/Ribonuclease H"/>
    <property type="match status" value="1"/>
</dbReference>
<feature type="domain" description="Exonuclease" evidence="4">
    <location>
        <begin position="2"/>
        <end position="181"/>
    </location>
</feature>
<dbReference type="InterPro" id="IPR013520">
    <property type="entry name" value="Ribonucl_H"/>
</dbReference>
<proteinExistence type="predicted"/>
<organism evidence="5 6">
    <name type="scientific">Paenibacillus mucilaginosus (strain KNP414)</name>
    <dbReference type="NCBI Taxonomy" id="1036673"/>
    <lineage>
        <taxon>Bacteria</taxon>
        <taxon>Bacillati</taxon>
        <taxon>Bacillota</taxon>
        <taxon>Bacilli</taxon>
        <taxon>Bacillales</taxon>
        <taxon>Paenibacillaceae</taxon>
        <taxon>Paenibacillus</taxon>
    </lineage>
</organism>
<dbReference type="InterPro" id="IPR012337">
    <property type="entry name" value="RNaseH-like_sf"/>
</dbReference>
<evidence type="ECO:0000256" key="3">
    <source>
        <dbReference type="ARBA" id="ARBA00022839"/>
    </source>
</evidence>
<dbReference type="Proteomes" id="UP000006620">
    <property type="component" value="Chromosome"/>
</dbReference>
<keyword evidence="1" id="KW-0540">Nuclease</keyword>
<dbReference type="InterPro" id="IPR036397">
    <property type="entry name" value="RNaseH_sf"/>
</dbReference>
<reference evidence="5 6" key="2">
    <citation type="journal article" date="2013" name="Genome Announc.">
        <title>Genome Sequence of Growth-Improving Paenibacillus mucilaginosus Strain KNP414.</title>
        <authorList>
            <person name="Lu J.J."/>
            <person name="Wang J.F."/>
            <person name="Hu X.F."/>
        </authorList>
    </citation>
    <scope>NUCLEOTIDE SEQUENCE [LARGE SCALE GENOMIC DNA]</scope>
    <source>
        <strain evidence="5 6">KNP414</strain>
    </source>
</reference>
<evidence type="ECO:0000313" key="6">
    <source>
        <dbReference type="Proteomes" id="UP000006620"/>
    </source>
</evidence>